<dbReference type="STRING" id="1121001.SAMN02745857_00743"/>
<dbReference type="RefSeq" id="WP_084089195.1">
    <property type="nucleotide sequence ID" value="NZ_FWXD01000003.1"/>
</dbReference>
<proteinExistence type="predicted"/>
<evidence type="ECO:0000313" key="1">
    <source>
        <dbReference type="EMBL" id="SMC19581.1"/>
    </source>
</evidence>
<dbReference type="InterPro" id="IPR011044">
    <property type="entry name" value="Quino_amine_DH_bsu"/>
</dbReference>
<dbReference type="SUPFAM" id="SSF50969">
    <property type="entry name" value="YVTN repeat-like/Quinoprotein amine dehydrogenase"/>
    <property type="match status" value="1"/>
</dbReference>
<sequence>MSLQLPEALAPWRDWLGWFDADRIPQLGDWLLRLQPLLGRYQGRDPGGMPEPDGLDGVQRRGHYERLLSSEWLLAEEVPDEFLRRAAVGEHLFLAPRPRARKAARNITVLFDAGPWQLGAPRLVHLVMWILLARRAATLDAQLQWGILQQPVELFPADSADDLLRMLRARCYRLADEPALLEWQAALCDDLGEIWLLGPEHLQRQVAAHGMYTHALAIGANAECDGLQLALHEPAGRRGLQLPLPEEEIAGKLLRGVFLQNVPKDRPPEGRARFSSARPPVVSAGGHHVAVRNEHVLQVFSPPKTTTRPMKSRKQYLPANAEVLALMLPNKRAAALLRDPSGLAAWELAGFSGHLAVIDSVQFKAPPGRASYLPTVFLHGGDALFVLDTANTLWCWTSHGPVRVQEQDVLALQLAGDRAAGYVWRHASGQLYYNVAGAFVGSGAKFLIGQLPQVTSVLLPAPCKSVRSAFPGCATCRQDGDVEHWQIHPAGANLQPEHRGQPVEVLLQPGWCARALVADAKHDGKLALLIQSPNRQAIALWCDGKIEALHVAQSAIRHITVSADGSTLALLTDGPELIVYSLTTREIRATISGRGEA</sequence>
<gene>
    <name evidence="1" type="ORF">SAMN02745857_00743</name>
</gene>
<dbReference type="AlphaFoldDB" id="A0A1W1X7W2"/>
<protein>
    <submittedName>
        <fullName evidence="1">Uncharacterized protein</fullName>
    </submittedName>
</protein>
<organism evidence="1 2">
    <name type="scientific">Andreprevotia lacus DSM 23236</name>
    <dbReference type="NCBI Taxonomy" id="1121001"/>
    <lineage>
        <taxon>Bacteria</taxon>
        <taxon>Pseudomonadati</taxon>
        <taxon>Pseudomonadota</taxon>
        <taxon>Betaproteobacteria</taxon>
        <taxon>Neisseriales</taxon>
        <taxon>Chitinibacteraceae</taxon>
        <taxon>Andreprevotia</taxon>
    </lineage>
</organism>
<name>A0A1W1X7W2_9NEIS</name>
<evidence type="ECO:0000313" key="2">
    <source>
        <dbReference type="Proteomes" id="UP000192761"/>
    </source>
</evidence>
<dbReference type="Proteomes" id="UP000192761">
    <property type="component" value="Unassembled WGS sequence"/>
</dbReference>
<dbReference type="EMBL" id="FWXD01000003">
    <property type="protein sequence ID" value="SMC19581.1"/>
    <property type="molecule type" value="Genomic_DNA"/>
</dbReference>
<accession>A0A1W1X7W2</accession>
<dbReference type="OrthoDB" id="8593417at2"/>
<reference evidence="1 2" key="1">
    <citation type="submission" date="2017-04" db="EMBL/GenBank/DDBJ databases">
        <authorList>
            <person name="Afonso C.L."/>
            <person name="Miller P.J."/>
            <person name="Scott M.A."/>
            <person name="Spackman E."/>
            <person name="Goraichik I."/>
            <person name="Dimitrov K.M."/>
            <person name="Suarez D.L."/>
            <person name="Swayne D.E."/>
        </authorList>
    </citation>
    <scope>NUCLEOTIDE SEQUENCE [LARGE SCALE GENOMIC DNA]</scope>
    <source>
        <strain evidence="1 2">DSM 23236</strain>
    </source>
</reference>
<keyword evidence="2" id="KW-1185">Reference proteome</keyword>